<dbReference type="Proteomes" id="UP001230978">
    <property type="component" value="Chromosome"/>
</dbReference>
<reference evidence="1 2" key="1">
    <citation type="submission" date="2023-04" db="EMBL/GenBank/DDBJ databases">
        <title>YMD61, complete Genome.</title>
        <authorList>
            <person name="Zhang J."/>
        </authorList>
    </citation>
    <scope>NUCLEOTIDE SEQUENCE [LARGE SCALE GENOMIC DNA]</scope>
    <source>
        <strain evidence="1 2">YMD61</strain>
    </source>
</reference>
<sequence length="296" mass="31760">MTIAAFDTVAIVDWSASNGPSPARPSADAIWIGTATAAGTEARYFRTRAEAEAQLSALIDAERTADRRLLIGFDFPMGYPKGFAARLTGQADPRALWRWLAERVTDMGNRNNRFAVADEINASFAAKAGAGSAGGPFWGRPSGLPLSHLPERKAVDYPALGLPERRAVERCVPRAQPVWKLFTTGSVGSQALMGLPMIHRLSQCAGTAVWPFDPPDTCPIVLSEVYPSLLAPLVAQQPGIKDAAQVTLLARALWRLSDRRALDPLFAAKDIDDLHEEGWILGAGHETALLAAAEGP</sequence>
<accession>A0ABY8Q3R8</accession>
<evidence type="ECO:0000313" key="2">
    <source>
        <dbReference type="Proteomes" id="UP001230978"/>
    </source>
</evidence>
<dbReference type="EMBL" id="CP124535">
    <property type="protein sequence ID" value="WGV15503.1"/>
    <property type="molecule type" value="Genomic_DNA"/>
</dbReference>
<gene>
    <name evidence="1" type="ORF">QF092_14725</name>
</gene>
<dbReference type="RefSeq" id="WP_281464938.1">
    <property type="nucleotide sequence ID" value="NZ_CP124535.1"/>
</dbReference>
<keyword evidence="2" id="KW-1185">Reference proteome</keyword>
<organism evidence="1 2">
    <name type="scientific">Fuscovulum ytuae</name>
    <dbReference type="NCBI Taxonomy" id="3042299"/>
    <lineage>
        <taxon>Bacteria</taxon>
        <taxon>Pseudomonadati</taxon>
        <taxon>Pseudomonadota</taxon>
        <taxon>Alphaproteobacteria</taxon>
        <taxon>Rhodobacterales</taxon>
        <taxon>Paracoccaceae</taxon>
        <taxon>Fuscovulum</taxon>
    </lineage>
</organism>
<name>A0ABY8Q3R8_9RHOB</name>
<evidence type="ECO:0000313" key="1">
    <source>
        <dbReference type="EMBL" id="WGV15503.1"/>
    </source>
</evidence>
<protein>
    <submittedName>
        <fullName evidence="1">Molybdopterin guanine dinucleotide synthesis</fullName>
    </submittedName>
</protein>
<proteinExistence type="predicted"/>